<evidence type="ECO:0000313" key="2">
    <source>
        <dbReference type="Proteomes" id="UP000758155"/>
    </source>
</evidence>
<accession>A0A9P5BU46</accession>
<protein>
    <submittedName>
        <fullName evidence="1">Uncharacterized protein</fullName>
    </submittedName>
</protein>
<dbReference type="OrthoDB" id="3787669at2759"/>
<organism evidence="1 2">
    <name type="scientific">Didymella heteroderae</name>
    <dbReference type="NCBI Taxonomy" id="1769908"/>
    <lineage>
        <taxon>Eukaryota</taxon>
        <taxon>Fungi</taxon>
        <taxon>Dikarya</taxon>
        <taxon>Ascomycota</taxon>
        <taxon>Pezizomycotina</taxon>
        <taxon>Dothideomycetes</taxon>
        <taxon>Pleosporomycetidae</taxon>
        <taxon>Pleosporales</taxon>
        <taxon>Pleosporineae</taxon>
        <taxon>Didymellaceae</taxon>
        <taxon>Didymella</taxon>
    </lineage>
</organism>
<dbReference type="Proteomes" id="UP000758155">
    <property type="component" value="Unassembled WGS sequence"/>
</dbReference>
<gene>
    <name evidence="1" type="ORF">E8E12_000452</name>
</gene>
<sequence length="382" mass="42175">MSGTAKGRVNTIGSSPSPQRAGLMAQAIMDVQSLGRSSVSPGGSSLMMTRPFAYQGNTSQSAGSPLVTGADTVESIEQDRPRLSSITADERANYSVGEDQERTMRDLTNQDARGQRHGSVASVLDDQRARELSVIKGAESRSLEDTNSETAMYRTESEPPAQQEEDAIGTDILEHIQSSTNCQCADKSSALLQLCKSTGRTQLGDIGRAMLLRARVRECCRGAAATIRTVNGQSLAYYTLVTDRVCFSHLRYIAGKMVEDFQKTGTVIVSVLDTILEDPELRQIMDRSFDMYDYHTRKIYGKDSLGSCRVMYCSLVQQLVRGDLEFWLLYAVLRRETNFISYPYYTKYTKKGDATAFRHVDCNLADAVADRRGLKNSPIITG</sequence>
<name>A0A9P5BU46_9PLEO</name>
<dbReference type="EMBL" id="SWKV01000262">
    <property type="protein sequence ID" value="KAF3029563.1"/>
    <property type="molecule type" value="Genomic_DNA"/>
</dbReference>
<proteinExistence type="predicted"/>
<keyword evidence="2" id="KW-1185">Reference proteome</keyword>
<evidence type="ECO:0000313" key="1">
    <source>
        <dbReference type="EMBL" id="KAF3029563.1"/>
    </source>
</evidence>
<reference evidence="1" key="1">
    <citation type="submission" date="2019-04" db="EMBL/GenBank/DDBJ databases">
        <title>Sequencing of skin fungus with MAO and IRED activity.</title>
        <authorList>
            <person name="Marsaioli A.J."/>
            <person name="Bonatto J.M.C."/>
            <person name="Reis Junior O."/>
        </authorList>
    </citation>
    <scope>NUCLEOTIDE SEQUENCE</scope>
    <source>
        <strain evidence="1">28M1</strain>
    </source>
</reference>
<comment type="caution">
    <text evidence="1">The sequence shown here is derived from an EMBL/GenBank/DDBJ whole genome shotgun (WGS) entry which is preliminary data.</text>
</comment>
<dbReference type="AlphaFoldDB" id="A0A9P5BU46"/>